<evidence type="ECO:0000313" key="4">
    <source>
        <dbReference type="Proteomes" id="UP000014023"/>
    </source>
</evidence>
<sequence length="293" mass="34919">MTAVSKGEKFEVIQELFEKGYTIALLCDIAKVSRSGYYKWLKRQTFLSEKQLEDISIKNKILECHKKLKGIYGYRRIQVWLKLTYNLHFNHKRIQRLMKELGIQSNIRKRRLYYGKKEAYVISENYLNRDFCAIAPNQKWVTDITYLNFNGQKLYLSVIEDLFNNEIVAYNISGRNDLELVIDTLEKARKKRNLKGILLHSDQGSPYRSNQYNLLLKKYQIQASMSRKGNCLDNACIESFFSHFKAGCFYLYSFQTIDEVKEAVDQYIYFYNYQRFQKKLNNLSPYQYRTQVV</sequence>
<organism evidence="3 4">
    <name type="scientific">Bacillus cereus VD196</name>
    <dbReference type="NCBI Taxonomy" id="1053243"/>
    <lineage>
        <taxon>Bacteria</taxon>
        <taxon>Bacillati</taxon>
        <taxon>Bacillota</taxon>
        <taxon>Bacilli</taxon>
        <taxon>Bacillales</taxon>
        <taxon>Bacillaceae</taxon>
        <taxon>Bacillus</taxon>
        <taxon>Bacillus cereus group</taxon>
    </lineage>
</organism>
<name>A0A9W5PYX0_BACCE</name>
<dbReference type="GO" id="GO:0015074">
    <property type="term" value="P:DNA integration"/>
    <property type="evidence" value="ECO:0007669"/>
    <property type="project" value="InterPro"/>
</dbReference>
<dbReference type="EMBL" id="AHFL01000050">
    <property type="protein sequence ID" value="EOO62457.1"/>
    <property type="molecule type" value="Genomic_DNA"/>
</dbReference>
<dbReference type="GO" id="GO:0003676">
    <property type="term" value="F:nucleic acid binding"/>
    <property type="evidence" value="ECO:0007669"/>
    <property type="project" value="InterPro"/>
</dbReference>
<dbReference type="InterPro" id="IPR001584">
    <property type="entry name" value="Integrase_cat-core"/>
</dbReference>
<dbReference type="InterPro" id="IPR012337">
    <property type="entry name" value="RNaseH-like_sf"/>
</dbReference>
<accession>A0A9W5PYX0</accession>
<dbReference type="PROSITE" id="PS50994">
    <property type="entry name" value="INTEGRASE"/>
    <property type="match status" value="1"/>
</dbReference>
<comment type="function">
    <text evidence="1">Involved in the transposition of the insertion sequence.</text>
</comment>
<dbReference type="RefSeq" id="WP_016125988.1">
    <property type="nucleotide sequence ID" value="NZ_KB976269.1"/>
</dbReference>
<evidence type="ECO:0000256" key="1">
    <source>
        <dbReference type="ARBA" id="ARBA00002286"/>
    </source>
</evidence>
<reference evidence="3 4" key="1">
    <citation type="submission" date="2012-12" db="EMBL/GenBank/DDBJ databases">
        <title>The Genome Sequence of Bacillus cereus VD196.</title>
        <authorList>
            <consortium name="The Broad Institute Genome Sequencing Platform"/>
            <consortium name="The Broad Institute Genome Sequencing Center for Infectious Disease"/>
            <person name="Feldgarden M."/>
            <person name="Van der Auwera G.A."/>
            <person name="Mahillon J."/>
            <person name="Duprez V."/>
            <person name="Timmery S."/>
            <person name="Mattelet C."/>
            <person name="Dierick K."/>
            <person name="Sun M."/>
            <person name="Yu Z."/>
            <person name="Zhu L."/>
            <person name="Hu X."/>
            <person name="Shank E.B."/>
            <person name="Swiecicka I."/>
            <person name="Hansen B.M."/>
            <person name="Andrup L."/>
            <person name="Walker B."/>
            <person name="Young S.K."/>
            <person name="Zeng Q."/>
            <person name="Gargeya S."/>
            <person name="Fitzgerald M."/>
            <person name="Haas B."/>
            <person name="Abouelleil A."/>
            <person name="Alvarado L."/>
            <person name="Arachchi H.M."/>
            <person name="Berlin A.M."/>
            <person name="Chapman S.B."/>
            <person name="Dewar J."/>
            <person name="Goldberg J."/>
            <person name="Griggs A."/>
            <person name="Gujja S."/>
            <person name="Hansen M."/>
            <person name="Howarth C."/>
            <person name="Imamovic A."/>
            <person name="Larimer J."/>
            <person name="McCowan C."/>
            <person name="Murphy C."/>
            <person name="Neiman D."/>
            <person name="Pearson M."/>
            <person name="Priest M."/>
            <person name="Roberts A."/>
            <person name="Saif S."/>
            <person name="Shea T."/>
            <person name="Sisk P."/>
            <person name="Sykes S."/>
            <person name="Wortman J."/>
            <person name="Nusbaum C."/>
            <person name="Birren B."/>
        </authorList>
    </citation>
    <scope>NUCLEOTIDE SEQUENCE [LARGE SCALE GENOMIC DNA]</scope>
    <source>
        <strain evidence="3 4">VD196</strain>
    </source>
</reference>
<dbReference type="Proteomes" id="UP000014023">
    <property type="component" value="Unassembled WGS sequence"/>
</dbReference>
<dbReference type="Pfam" id="PF13276">
    <property type="entry name" value="HTH_21"/>
    <property type="match status" value="1"/>
</dbReference>
<proteinExistence type="predicted"/>
<dbReference type="AlphaFoldDB" id="A0A9W5PYX0"/>
<dbReference type="InterPro" id="IPR048020">
    <property type="entry name" value="Transpos_IS3"/>
</dbReference>
<evidence type="ECO:0000313" key="3">
    <source>
        <dbReference type="EMBL" id="EOO62457.1"/>
    </source>
</evidence>
<gene>
    <name evidence="3" type="ORF">IKE_05686</name>
</gene>
<dbReference type="InterPro" id="IPR036397">
    <property type="entry name" value="RNaseH_sf"/>
</dbReference>
<evidence type="ECO:0000259" key="2">
    <source>
        <dbReference type="PROSITE" id="PS50994"/>
    </source>
</evidence>
<dbReference type="PANTHER" id="PTHR46889:SF4">
    <property type="entry name" value="TRANSPOSASE INSO FOR INSERTION SEQUENCE ELEMENT IS911B-RELATED"/>
    <property type="match status" value="1"/>
</dbReference>
<comment type="caution">
    <text evidence="3">The sequence shown here is derived from an EMBL/GenBank/DDBJ whole genome shotgun (WGS) entry which is preliminary data.</text>
</comment>
<dbReference type="InterPro" id="IPR025948">
    <property type="entry name" value="HTH-like_dom"/>
</dbReference>
<dbReference type="NCBIfam" id="NF033516">
    <property type="entry name" value="transpos_IS3"/>
    <property type="match status" value="1"/>
</dbReference>
<dbReference type="Pfam" id="PF00665">
    <property type="entry name" value="rve"/>
    <property type="match status" value="1"/>
</dbReference>
<dbReference type="PANTHER" id="PTHR46889">
    <property type="entry name" value="TRANSPOSASE INSF FOR INSERTION SEQUENCE IS3B-RELATED"/>
    <property type="match status" value="1"/>
</dbReference>
<dbReference type="InterPro" id="IPR050900">
    <property type="entry name" value="Transposase_IS3/IS150/IS904"/>
</dbReference>
<feature type="domain" description="Integrase catalytic" evidence="2">
    <location>
        <begin position="132"/>
        <end position="293"/>
    </location>
</feature>
<protein>
    <recommendedName>
        <fullName evidence="2">Integrase catalytic domain-containing protein</fullName>
    </recommendedName>
</protein>
<dbReference type="Gene3D" id="3.30.420.10">
    <property type="entry name" value="Ribonuclease H-like superfamily/Ribonuclease H"/>
    <property type="match status" value="1"/>
</dbReference>
<dbReference type="Pfam" id="PF13333">
    <property type="entry name" value="rve_2"/>
    <property type="match status" value="1"/>
</dbReference>
<dbReference type="SUPFAM" id="SSF53098">
    <property type="entry name" value="Ribonuclease H-like"/>
    <property type="match status" value="1"/>
</dbReference>